<comment type="caution">
    <text evidence="1">The sequence shown here is derived from an EMBL/GenBank/DDBJ whole genome shotgun (WGS) entry which is preliminary data.</text>
</comment>
<gene>
    <name evidence="1" type="ORF">chiPu_0025668</name>
</gene>
<reference evidence="1 2" key="1">
    <citation type="journal article" date="2018" name="Nat. Ecol. Evol.">
        <title>Shark genomes provide insights into elasmobranch evolution and the origin of vertebrates.</title>
        <authorList>
            <person name="Hara Y"/>
            <person name="Yamaguchi K"/>
            <person name="Onimaru K"/>
            <person name="Kadota M"/>
            <person name="Koyanagi M"/>
            <person name="Keeley SD"/>
            <person name="Tatsumi K"/>
            <person name="Tanaka K"/>
            <person name="Motone F"/>
            <person name="Kageyama Y"/>
            <person name="Nozu R"/>
            <person name="Adachi N"/>
            <person name="Nishimura O"/>
            <person name="Nakagawa R"/>
            <person name="Tanegashima C"/>
            <person name="Kiyatake I"/>
            <person name="Matsumoto R"/>
            <person name="Murakumo K"/>
            <person name="Nishida K"/>
            <person name="Terakita A"/>
            <person name="Kuratani S"/>
            <person name="Sato K"/>
            <person name="Hyodo S Kuraku.S."/>
        </authorList>
    </citation>
    <scope>NUCLEOTIDE SEQUENCE [LARGE SCALE GENOMIC DNA]</scope>
</reference>
<proteinExistence type="predicted"/>
<dbReference type="AlphaFoldDB" id="A0A401TGK5"/>
<accession>A0A401TGK5</accession>
<dbReference type="EMBL" id="BEZZ01063061">
    <property type="protein sequence ID" value="GCC41769.1"/>
    <property type="molecule type" value="Genomic_DNA"/>
</dbReference>
<dbReference type="Proteomes" id="UP000287033">
    <property type="component" value="Unassembled WGS sequence"/>
</dbReference>
<protein>
    <submittedName>
        <fullName evidence="1">Uncharacterized protein</fullName>
    </submittedName>
</protein>
<evidence type="ECO:0000313" key="1">
    <source>
        <dbReference type="EMBL" id="GCC41769.1"/>
    </source>
</evidence>
<feature type="non-terminal residue" evidence="1">
    <location>
        <position position="1"/>
    </location>
</feature>
<organism evidence="1 2">
    <name type="scientific">Chiloscyllium punctatum</name>
    <name type="common">Brownbanded bambooshark</name>
    <name type="synonym">Hemiscyllium punctatum</name>
    <dbReference type="NCBI Taxonomy" id="137246"/>
    <lineage>
        <taxon>Eukaryota</taxon>
        <taxon>Metazoa</taxon>
        <taxon>Chordata</taxon>
        <taxon>Craniata</taxon>
        <taxon>Vertebrata</taxon>
        <taxon>Chondrichthyes</taxon>
        <taxon>Elasmobranchii</taxon>
        <taxon>Galeomorphii</taxon>
        <taxon>Galeoidea</taxon>
        <taxon>Orectolobiformes</taxon>
        <taxon>Hemiscylliidae</taxon>
        <taxon>Chiloscyllium</taxon>
    </lineage>
</organism>
<name>A0A401TGK5_CHIPU</name>
<sequence>ESFVDVNLGSLFFLMSPSALHPATANMAPESRDAMVLRLPRLGSHLPIHQTVLVGLAMEEAKDAHVGKGNRRGV</sequence>
<keyword evidence="2" id="KW-1185">Reference proteome</keyword>
<evidence type="ECO:0000313" key="2">
    <source>
        <dbReference type="Proteomes" id="UP000287033"/>
    </source>
</evidence>